<accession>H8I8M2</accession>
<dbReference type="RefSeq" id="WP_014405337.1">
    <property type="nucleotide sequence ID" value="NC_017034.1"/>
</dbReference>
<name>H8I8M2_METCZ</name>
<organism evidence="1 2">
    <name type="scientific">Methanocella conradii (strain DSM 24694 / JCM 17849 / CGMCC 1.5162 / HZ254)</name>
    <dbReference type="NCBI Taxonomy" id="1041930"/>
    <lineage>
        <taxon>Archaea</taxon>
        <taxon>Methanobacteriati</taxon>
        <taxon>Methanobacteriota</taxon>
        <taxon>Stenosarchaea group</taxon>
        <taxon>Methanomicrobia</taxon>
        <taxon>Methanocellales</taxon>
        <taxon>Methanocellaceae</taxon>
        <taxon>Methanocella</taxon>
    </lineage>
</organism>
<dbReference type="HOGENOM" id="CLU_1673991_0_0_2"/>
<evidence type="ECO:0000313" key="2">
    <source>
        <dbReference type="Proteomes" id="UP000005233"/>
    </source>
</evidence>
<dbReference type="AlphaFoldDB" id="H8I8M2"/>
<proteinExistence type="predicted"/>
<dbReference type="Proteomes" id="UP000005233">
    <property type="component" value="Chromosome"/>
</dbReference>
<dbReference type="eggNOG" id="arCOG12579">
    <property type="taxonomic scope" value="Archaea"/>
</dbReference>
<dbReference type="OrthoDB" id="384325at2157"/>
<keyword evidence="2" id="KW-1185">Reference proteome</keyword>
<dbReference type="KEGG" id="mez:Mtc_0734"/>
<dbReference type="STRING" id="1041930.Mtc_0734"/>
<gene>
    <name evidence="1" type="ordered locus">Mtc_0734</name>
</gene>
<protein>
    <submittedName>
        <fullName evidence="1">Uncharacterized protein</fullName>
    </submittedName>
</protein>
<evidence type="ECO:0000313" key="1">
    <source>
        <dbReference type="EMBL" id="AFC99498.1"/>
    </source>
</evidence>
<dbReference type="GeneID" id="11970629"/>
<reference evidence="1 2" key="1">
    <citation type="journal article" date="2012" name="J. Bacteriol.">
        <title>Complete genome sequence of a thermophilic methanogen, Methanocella conradii HZ254, isolated from Chinese rice field soil.</title>
        <authorList>
            <person name="Lu Z."/>
            <person name="Lu Y."/>
        </authorList>
    </citation>
    <scope>NUCLEOTIDE SEQUENCE [LARGE SCALE GENOMIC DNA]</scope>
    <source>
        <strain evidence="2">DSM 24694 / JCM 17849 / CGMCC 1.5162 / HZ254</strain>
    </source>
</reference>
<sequence>MKARTIALLVAAVMLVATTGIGSALAYSWTTTSDGSNDGTEFSYYDGSSNWNHWITQNINAPNGATLTWGNRWHNGYSSAVYYGWQWNAGYAGGSTYHSTDPIRQGGDDRTRDASLTVNLPYVGYTDAVNENHVYSLNGADWYGNDFHYEQKYTRSS</sequence>
<dbReference type="EMBL" id="CP003243">
    <property type="protein sequence ID" value="AFC99498.1"/>
    <property type="molecule type" value="Genomic_DNA"/>
</dbReference>